<dbReference type="AlphaFoldDB" id="A0A0F6TZY1"/>
<dbReference type="GO" id="GO:0009289">
    <property type="term" value="C:pilus"/>
    <property type="evidence" value="ECO:0007669"/>
    <property type="project" value="UniProtKB-SubCell"/>
</dbReference>
<reference evidence="6 7" key="1">
    <citation type="journal article" date="2013" name="Appl. Microbiol. Biotechnol.">
        <title>Glycerol assimilation and production of 1,3-propanediol by Citrobacter amalonaticus Y19.</title>
        <authorList>
            <person name="Ainala S.K."/>
            <person name="Ashok S."/>
            <person name="Ko Y."/>
            <person name="Park S."/>
        </authorList>
    </citation>
    <scope>NUCLEOTIDE SEQUENCE [LARGE SCALE GENOMIC DNA]</scope>
    <source>
        <strain evidence="6 7">Y19</strain>
    </source>
</reference>
<dbReference type="HOGENOM" id="CLU_088965_4_0_6"/>
<keyword evidence="4" id="KW-0281">Fimbrium</keyword>
<protein>
    <recommendedName>
        <fullName evidence="5">Fimbrial-type adhesion domain-containing protein</fullName>
    </recommendedName>
</protein>
<dbReference type="PANTHER" id="PTHR33420:SF3">
    <property type="entry name" value="FIMBRIAL SUBUNIT ELFA"/>
    <property type="match status" value="1"/>
</dbReference>
<dbReference type="EMBL" id="CP011132">
    <property type="protein sequence ID" value="AKE61879.1"/>
    <property type="molecule type" value="Genomic_DNA"/>
</dbReference>
<dbReference type="Gene3D" id="2.60.40.1090">
    <property type="entry name" value="Fimbrial-type adhesion domain"/>
    <property type="match status" value="1"/>
</dbReference>
<dbReference type="Proteomes" id="UP000034085">
    <property type="component" value="Chromosome"/>
</dbReference>
<comment type="similarity">
    <text evidence="2">Belongs to the fimbrial protein family.</text>
</comment>
<dbReference type="InterPro" id="IPR050263">
    <property type="entry name" value="Bact_Fimbrial_Adh_Pro"/>
</dbReference>
<evidence type="ECO:0000259" key="5">
    <source>
        <dbReference type="Pfam" id="PF00419"/>
    </source>
</evidence>
<evidence type="ECO:0000256" key="2">
    <source>
        <dbReference type="ARBA" id="ARBA00006671"/>
    </source>
</evidence>
<dbReference type="PATRIC" id="fig|1261127.3.peg.1650"/>
<dbReference type="Pfam" id="PF00419">
    <property type="entry name" value="Fimbrial"/>
    <property type="match status" value="1"/>
</dbReference>
<dbReference type="InterPro" id="IPR008966">
    <property type="entry name" value="Adhesion_dom_sf"/>
</dbReference>
<organism evidence="6 7">
    <name type="scientific">Citrobacter amalonaticus Y19</name>
    <dbReference type="NCBI Taxonomy" id="1261127"/>
    <lineage>
        <taxon>Bacteria</taxon>
        <taxon>Pseudomonadati</taxon>
        <taxon>Pseudomonadota</taxon>
        <taxon>Gammaproteobacteria</taxon>
        <taxon>Enterobacterales</taxon>
        <taxon>Enterobacteriaceae</taxon>
        <taxon>Citrobacter</taxon>
    </lineage>
</organism>
<evidence type="ECO:0000256" key="3">
    <source>
        <dbReference type="ARBA" id="ARBA00022729"/>
    </source>
</evidence>
<dbReference type="GO" id="GO:0043709">
    <property type="term" value="P:cell adhesion involved in single-species biofilm formation"/>
    <property type="evidence" value="ECO:0007669"/>
    <property type="project" value="TreeGrafter"/>
</dbReference>
<proteinExistence type="inferred from homology"/>
<evidence type="ECO:0000256" key="4">
    <source>
        <dbReference type="ARBA" id="ARBA00023263"/>
    </source>
</evidence>
<gene>
    <name evidence="6" type="ORF">F384_07930</name>
</gene>
<comment type="subcellular location">
    <subcellularLocation>
        <location evidence="1">Fimbrium</location>
    </subcellularLocation>
</comment>
<dbReference type="SUPFAM" id="SSF49401">
    <property type="entry name" value="Bacterial adhesins"/>
    <property type="match status" value="1"/>
</dbReference>
<feature type="domain" description="Fimbrial-type adhesion" evidence="5">
    <location>
        <begin position="2"/>
        <end position="143"/>
    </location>
</feature>
<accession>A0A0F6TZY1</accession>
<keyword evidence="3" id="KW-0732">Signal</keyword>
<evidence type="ECO:0000313" key="7">
    <source>
        <dbReference type="Proteomes" id="UP000034085"/>
    </source>
</evidence>
<name>A0A0F6TZY1_CITAM</name>
<dbReference type="PANTHER" id="PTHR33420">
    <property type="entry name" value="FIMBRIAL SUBUNIT ELFA-RELATED"/>
    <property type="match status" value="1"/>
</dbReference>
<dbReference type="KEGG" id="cama:F384_07930"/>
<dbReference type="InterPro" id="IPR000259">
    <property type="entry name" value="Adhesion_dom_fimbrial"/>
</dbReference>
<dbReference type="InterPro" id="IPR036937">
    <property type="entry name" value="Adhesion_dom_fimbrial_sf"/>
</dbReference>
<evidence type="ECO:0000256" key="1">
    <source>
        <dbReference type="ARBA" id="ARBA00004561"/>
    </source>
</evidence>
<sequence length="144" mass="16131">MEGSIISSACDIDTGDGYQSIAMPTETRRHIKRTGEGEPQDFYIRLTNCSLGPSDNSTAWQYINIIFDGDEDDGMFRVNGNASGVALVLVDRNGTEIHPGQAMPWQQSSVTDNRLDYRIKLKNNLRGLVVGDYSATIRYRVEYF</sequence>
<evidence type="ECO:0000313" key="6">
    <source>
        <dbReference type="EMBL" id="AKE61879.1"/>
    </source>
</evidence>